<dbReference type="PANTHER" id="PTHR12843:SF5">
    <property type="entry name" value="EEF1A LYSINE METHYLTRANSFERASE 2"/>
    <property type="match status" value="1"/>
</dbReference>
<evidence type="ECO:0000313" key="3">
    <source>
        <dbReference type="Proteomes" id="UP000317355"/>
    </source>
</evidence>
<accession>A0A558CUL7</accession>
<dbReference type="AlphaFoldDB" id="A0A558CUL7"/>
<dbReference type="InterPro" id="IPR029063">
    <property type="entry name" value="SAM-dependent_MTases_sf"/>
</dbReference>
<sequence length="211" mass="23541">MSEQKESADRKAHWEKVYSTKASDDVSWFQPEPTRSMALINSAGINKDQAIIDVGGGASRLVDHLLQAGYQQITVLDIAQAALVVTQQRLGDSATAVEWLTADATAFKLNHPVQLWHDRAVFHFLTQARDRDAYICNLKKTLSPEGTLILAAFSLEGPKKCSDLDIVQYDAKRITIELGPLFKLKHVEQEAHTTPSGAVQQFNYFVFSYHP</sequence>
<dbReference type="Pfam" id="PF13649">
    <property type="entry name" value="Methyltransf_25"/>
    <property type="match status" value="1"/>
</dbReference>
<evidence type="ECO:0000313" key="2">
    <source>
        <dbReference type="EMBL" id="TVT52454.1"/>
    </source>
</evidence>
<organism evidence="2 3">
    <name type="scientific">Sedimenticola thiotaurini</name>
    <dbReference type="NCBI Taxonomy" id="1543721"/>
    <lineage>
        <taxon>Bacteria</taxon>
        <taxon>Pseudomonadati</taxon>
        <taxon>Pseudomonadota</taxon>
        <taxon>Gammaproteobacteria</taxon>
        <taxon>Chromatiales</taxon>
        <taxon>Sedimenticolaceae</taxon>
        <taxon>Sedimenticola</taxon>
    </lineage>
</organism>
<comment type="caution">
    <text evidence="2">The sequence shown here is derived from an EMBL/GenBank/DDBJ whole genome shotgun (WGS) entry which is preliminary data.</text>
</comment>
<dbReference type="GO" id="GO:0032259">
    <property type="term" value="P:methylation"/>
    <property type="evidence" value="ECO:0007669"/>
    <property type="project" value="UniProtKB-KW"/>
</dbReference>
<keyword evidence="2" id="KW-0489">Methyltransferase</keyword>
<feature type="domain" description="Methyltransferase" evidence="1">
    <location>
        <begin position="51"/>
        <end position="146"/>
    </location>
</feature>
<evidence type="ECO:0000259" key="1">
    <source>
        <dbReference type="Pfam" id="PF13649"/>
    </source>
</evidence>
<dbReference type="Proteomes" id="UP000317355">
    <property type="component" value="Unassembled WGS sequence"/>
</dbReference>
<name>A0A558CUL7_9GAMM</name>
<keyword evidence="2" id="KW-0808">Transferase</keyword>
<dbReference type="InterPro" id="IPR041698">
    <property type="entry name" value="Methyltransf_25"/>
</dbReference>
<gene>
    <name evidence="2" type="ORF">FHK82_13480</name>
</gene>
<dbReference type="PANTHER" id="PTHR12843">
    <property type="entry name" value="PROTEIN-LYSINE N-METHYLTRANSFERASE METTL10"/>
    <property type="match status" value="1"/>
</dbReference>
<proteinExistence type="predicted"/>
<dbReference type="SUPFAM" id="SSF53335">
    <property type="entry name" value="S-adenosyl-L-methionine-dependent methyltransferases"/>
    <property type="match status" value="1"/>
</dbReference>
<protein>
    <submittedName>
        <fullName evidence="2">Class I SAM-dependent methyltransferase</fullName>
    </submittedName>
</protein>
<dbReference type="EMBL" id="VMRY01000069">
    <property type="protein sequence ID" value="TVT52454.1"/>
    <property type="molecule type" value="Genomic_DNA"/>
</dbReference>
<reference evidence="2 3" key="1">
    <citation type="submission" date="2019-07" db="EMBL/GenBank/DDBJ databases">
        <title>The pathways for chlorine oxyanion respiration interact through the shared metabolite chlorate.</title>
        <authorList>
            <person name="Barnum T.P."/>
            <person name="Cheng Y."/>
            <person name="Hill K.A."/>
            <person name="Lucas L.N."/>
            <person name="Carlson H.K."/>
            <person name="Coates J.D."/>
        </authorList>
    </citation>
    <scope>NUCLEOTIDE SEQUENCE [LARGE SCALE GENOMIC DNA]</scope>
    <source>
        <strain evidence="2">BK-3</strain>
    </source>
</reference>
<dbReference type="GO" id="GO:0008168">
    <property type="term" value="F:methyltransferase activity"/>
    <property type="evidence" value="ECO:0007669"/>
    <property type="project" value="UniProtKB-KW"/>
</dbReference>
<dbReference type="Gene3D" id="3.40.50.150">
    <property type="entry name" value="Vaccinia Virus protein VP39"/>
    <property type="match status" value="1"/>
</dbReference>
<dbReference type="CDD" id="cd02440">
    <property type="entry name" value="AdoMet_MTases"/>
    <property type="match status" value="1"/>
</dbReference>